<dbReference type="Proteomes" id="UP001060170">
    <property type="component" value="Chromosome 9"/>
</dbReference>
<protein>
    <submittedName>
        <fullName evidence="1">Uncharacterized protein</fullName>
    </submittedName>
</protein>
<comment type="caution">
    <text evidence="1">The sequence shown here is derived from an EMBL/GenBank/DDBJ whole genome shotgun (WGS) entry which is preliminary data.</text>
</comment>
<proteinExistence type="predicted"/>
<organism evidence="1 2">
    <name type="scientific">Puccinia striiformis f. sp. tritici</name>
    <dbReference type="NCBI Taxonomy" id="168172"/>
    <lineage>
        <taxon>Eukaryota</taxon>
        <taxon>Fungi</taxon>
        <taxon>Dikarya</taxon>
        <taxon>Basidiomycota</taxon>
        <taxon>Pucciniomycotina</taxon>
        <taxon>Pucciniomycetes</taxon>
        <taxon>Pucciniales</taxon>
        <taxon>Pucciniaceae</taxon>
        <taxon>Puccinia</taxon>
    </lineage>
</organism>
<evidence type="ECO:0000313" key="2">
    <source>
        <dbReference type="Proteomes" id="UP001060170"/>
    </source>
</evidence>
<reference evidence="2" key="1">
    <citation type="journal article" date="2018" name="BMC Genomics">
        <title>Genomic insights into host adaptation between the wheat stripe rust pathogen (Puccinia striiformis f. sp. tritici) and the barley stripe rust pathogen (Puccinia striiformis f. sp. hordei).</title>
        <authorList>
            <person name="Xia C."/>
            <person name="Wang M."/>
            <person name="Yin C."/>
            <person name="Cornejo O.E."/>
            <person name="Hulbert S.H."/>
            <person name="Chen X."/>
        </authorList>
    </citation>
    <scope>NUCLEOTIDE SEQUENCE [LARGE SCALE GENOMIC DNA]</scope>
    <source>
        <strain evidence="2">93-210</strain>
    </source>
</reference>
<dbReference type="EMBL" id="CM045873">
    <property type="protein sequence ID" value="KAI7947667.1"/>
    <property type="molecule type" value="Genomic_DNA"/>
</dbReference>
<accession>A0ACC0E827</accession>
<reference evidence="1 2" key="3">
    <citation type="journal article" date="2022" name="Microbiol. Spectr.">
        <title>Folding features and dynamics of 3D genome architecture in plant fungal pathogens.</title>
        <authorList>
            <person name="Xia C."/>
        </authorList>
    </citation>
    <scope>NUCLEOTIDE SEQUENCE [LARGE SCALE GENOMIC DNA]</scope>
    <source>
        <strain evidence="1 2">93-210</strain>
    </source>
</reference>
<keyword evidence="2" id="KW-1185">Reference proteome</keyword>
<name>A0ACC0E827_9BASI</name>
<reference evidence="2" key="2">
    <citation type="journal article" date="2018" name="Mol. Plant Microbe Interact.">
        <title>Genome sequence resources for the wheat stripe rust pathogen (Puccinia striiformis f. sp. tritici) and the barley stripe rust pathogen (Puccinia striiformis f. sp. hordei).</title>
        <authorList>
            <person name="Xia C."/>
            <person name="Wang M."/>
            <person name="Yin C."/>
            <person name="Cornejo O.E."/>
            <person name="Hulbert S.H."/>
            <person name="Chen X."/>
        </authorList>
    </citation>
    <scope>NUCLEOTIDE SEQUENCE [LARGE SCALE GENOMIC DNA]</scope>
    <source>
        <strain evidence="2">93-210</strain>
    </source>
</reference>
<gene>
    <name evidence="1" type="ORF">MJO28_009575</name>
</gene>
<sequence>RKTGCVGVNWWSLLFARAVSQTVTNRKNDADKSEEQCRFLVADASKQYYSWSTASDLRTLTPVQETTDRKTEHEIGKRLTRVLLPGFQEELERLPGNLNLSVHTIGSSWWHEEGLWSLLEIDDVIREIERSINTQHQIRLQFFEYLQDHFRPLILECLTFFEDFSFEGLSSAIHDFTFSKLLLAIQNHPITHRWETISKLITSAIQELDVLIRSLQGNLLVLAKYECQLMVYEIEDNLNSLLENSHSLYQKYHRKITRKPISNSQRDELLNDRRKLKYIKLAGPILKLCRLFYNNLFRETNRSQRIIFNEPMIMRIGDTELNEFLVKTDYAKSWLSRFRKQIEDGPRERRKVGNMTINVQEAWVDSWTVIVEQYVDCLVANNDPQVDQKIAKDARKWLQSWFFFGLTWPHPRCRNSSKTTVCAYSDETTSITACCVCPRFQEESLAKIKRLKEWTSAKTHAMNFVRWIPGPEHPSPGIDHTAEVAQSSLAASNGNEPISNEQLAASSLLPMAEANSGRPIGQQGEHCIAITSESTTTPGQIQSSHNSPVTRLDFSSEMDHQGGILNQESISTQPEPRQGDADIIECIFGCLPSPDTIPILELCRLFCDQSLCETDCKQIGFNEPTIMRIVNSQLRQITQKVGQVGSDVQDAWKVATDQNRDCSMANIHPHVNEEILQDHAPWLASYSFTMPLLT</sequence>
<feature type="non-terminal residue" evidence="1">
    <location>
        <position position="1"/>
    </location>
</feature>
<evidence type="ECO:0000313" key="1">
    <source>
        <dbReference type="EMBL" id="KAI7947667.1"/>
    </source>
</evidence>